<dbReference type="AlphaFoldDB" id="A0A9W7BY51"/>
<dbReference type="InterPro" id="IPR011993">
    <property type="entry name" value="PH-like_dom_sf"/>
</dbReference>
<feature type="region of interest" description="Disordered" evidence="1">
    <location>
        <begin position="510"/>
        <end position="539"/>
    </location>
</feature>
<evidence type="ECO:0000313" key="4">
    <source>
        <dbReference type="Proteomes" id="UP001165160"/>
    </source>
</evidence>
<feature type="compositionally biased region" description="Polar residues" evidence="1">
    <location>
        <begin position="595"/>
        <end position="614"/>
    </location>
</feature>
<name>A0A9W7BY51_9STRA</name>
<dbReference type="Pfam" id="PF08588">
    <property type="entry name" value="Duc1"/>
    <property type="match status" value="1"/>
</dbReference>
<dbReference type="Gene3D" id="2.30.29.30">
    <property type="entry name" value="Pleckstrin-homology domain (PH domain)/Phosphotyrosine-binding domain (PTB)"/>
    <property type="match status" value="1"/>
</dbReference>
<dbReference type="Pfam" id="PF04784">
    <property type="entry name" value="DUF547"/>
    <property type="match status" value="1"/>
</dbReference>
<dbReference type="PANTHER" id="PTHR46361">
    <property type="entry name" value="ELECTRON CARRIER/ PROTEIN DISULFIDE OXIDOREDUCTASE"/>
    <property type="match status" value="1"/>
</dbReference>
<feature type="compositionally biased region" description="Basic and acidic residues" evidence="1">
    <location>
        <begin position="565"/>
        <end position="574"/>
    </location>
</feature>
<evidence type="ECO:0000259" key="2">
    <source>
        <dbReference type="SMART" id="SM00233"/>
    </source>
</evidence>
<feature type="region of interest" description="Disordered" evidence="1">
    <location>
        <begin position="898"/>
        <end position="919"/>
    </location>
</feature>
<dbReference type="InterPro" id="IPR013897">
    <property type="entry name" value="Duc1"/>
</dbReference>
<accession>A0A9W7BY51</accession>
<feature type="compositionally biased region" description="Acidic residues" evidence="1">
    <location>
        <begin position="575"/>
        <end position="587"/>
    </location>
</feature>
<feature type="region of interest" description="Disordered" evidence="1">
    <location>
        <begin position="554"/>
        <end position="632"/>
    </location>
</feature>
<feature type="compositionally biased region" description="Polar residues" evidence="1">
    <location>
        <begin position="228"/>
        <end position="237"/>
    </location>
</feature>
<feature type="domain" description="PH" evidence="2">
    <location>
        <begin position="789"/>
        <end position="888"/>
    </location>
</feature>
<evidence type="ECO:0000313" key="3">
    <source>
        <dbReference type="EMBL" id="GMH96255.1"/>
    </source>
</evidence>
<proteinExistence type="predicted"/>
<dbReference type="EMBL" id="BRXX01000180">
    <property type="protein sequence ID" value="GMH96255.1"/>
    <property type="molecule type" value="Genomic_DNA"/>
</dbReference>
<dbReference type="InterPro" id="IPR006869">
    <property type="entry name" value="DUF547"/>
</dbReference>
<evidence type="ECO:0000256" key="1">
    <source>
        <dbReference type="SAM" id="MobiDB-lite"/>
    </source>
</evidence>
<protein>
    <recommendedName>
        <fullName evidence="2">PH domain-containing protein</fullName>
    </recommendedName>
</protein>
<comment type="caution">
    <text evidence="3">The sequence shown here is derived from an EMBL/GenBank/DDBJ whole genome shotgun (WGS) entry which is preliminary data.</text>
</comment>
<dbReference type="InterPro" id="IPR001849">
    <property type="entry name" value="PH_domain"/>
</dbReference>
<feature type="compositionally biased region" description="Low complexity" evidence="1">
    <location>
        <begin position="903"/>
        <end position="914"/>
    </location>
</feature>
<dbReference type="PANTHER" id="PTHR46361:SF3">
    <property type="entry name" value="ELECTRON CARRIER_ PROTEIN DISULFIDE OXIDOREDUCTASE"/>
    <property type="match status" value="1"/>
</dbReference>
<dbReference type="Proteomes" id="UP001165160">
    <property type="component" value="Unassembled WGS sequence"/>
</dbReference>
<dbReference type="SUPFAM" id="SSF50729">
    <property type="entry name" value="PH domain-like"/>
    <property type="match status" value="1"/>
</dbReference>
<feature type="region of interest" description="Disordered" evidence="1">
    <location>
        <begin position="224"/>
        <end position="249"/>
    </location>
</feature>
<sequence>MSLPPSPVHLYTRNPFHDGMTLLRLLSFTAPSSPASSTSTFYLVDPYNIILCSSLAVLNEKRSPLEFSDLLISRSNSNPYLCVTSKDYLVYLILSPEPPTSPTSSILLSYDAFKTFLQTNPIKQLTIVLRGSVSAINANNGRSYNTDPYAVCSTLAGSCFAILPLMKYDQNDGRVQPPILSADFLQCVCNPSSGGGEKINGDGNNRERRKSSLTQSIKNIFRRDSSGVLDSNRQSNVDKAKKIKLKPKIPPPPKFNTLDIKIPKDPSGMSSRDDLLFVPNSRTPIPLVTDTFEGQALLVLKPSKPEDDQYYFDRIFKGKQRKFEIQIQGKFKKVPKGTVYIGGEITEGPMNLGLVTRGLCNMLLGFARKINSAMNYSFGDKEQEELPHIVFPLWTSVDKMVVTKEGQTPPEIGVLFPEDDKERNKRRGGSGLGDWNTVDTYSFSFNSMYVDLPAWKLVSLPMMRDMDLKTFWGTAGLRLVVYENESSRKMKHKKEENKYVLCIETKFREEGETEPALQDGENPNSDGRGGSMEDSLPWGRVMKKKISRVESFSELAMLDNDDENERTTNDTHEGDTDDDDDESDEGFFDAVEKMQSISLSGESRTRENTTSSEDASPENYVERTTRVPSSLDPRKSSIVDIKAGLLPIDEKTDYVGVKSCINGNNLCPGFIDMCDMNIKSRYTRTYAFAVDGMTKTVFRTPAEFNRYFPQEVTAVGSKPPKSSSPRLSTAEIQRRIMGSAYKLAVNGNTRTSSDLQSFSLLSSNFDKYFLRGPRRSAVVATSGANGAGVLLEGAVARALSETHFVEEWAVLTSKHLAFYHPDNRSPSFRIPTSEIIRAKKMEVKDCPSFPTYSFIEIETLGRVYYLMLKNEGLLKRWTEFINDLVARFSKAGGTLLQGEYSRDSSTTSASGSGDHLSGGVGDDPSDGFLHKSSVFKCKKRRLLNCRKFCFRGSLADDLGTGPEAAVDPNLVVATALRSALEPHDHEGNNDNLKAFLNHSSMLKKCQIGGLSEKAKLTFFLNLYHLMITHAYLVLGTPTSSFKWVSYFNMISYQVDDDIFSLTELEHCIIRAGMNFPAQFLSKYVLPTSRYSFALNISDPRINFALNCGSLSNPPSVPIYVHDRLEQQLNLASIYYLQESVTVSPQKKGVVITLPHICMWYANDFNRGRPVDVARYCSNFLTGEKQQLLLLSLDGAGSKFGETGSVSIKFENYNWTCRTPTLLDEDLLSMLLSM</sequence>
<reference evidence="4" key="1">
    <citation type="journal article" date="2023" name="Commun. Biol.">
        <title>Genome analysis of Parmales, the sister group of diatoms, reveals the evolutionary specialization of diatoms from phago-mixotrophs to photoautotrophs.</title>
        <authorList>
            <person name="Ban H."/>
            <person name="Sato S."/>
            <person name="Yoshikawa S."/>
            <person name="Yamada K."/>
            <person name="Nakamura Y."/>
            <person name="Ichinomiya M."/>
            <person name="Sato N."/>
            <person name="Blanc-Mathieu R."/>
            <person name="Endo H."/>
            <person name="Kuwata A."/>
            <person name="Ogata H."/>
        </authorList>
    </citation>
    <scope>NUCLEOTIDE SEQUENCE [LARGE SCALE GENOMIC DNA]</scope>
    <source>
        <strain evidence="4">NIES 3699</strain>
    </source>
</reference>
<feature type="region of interest" description="Disordered" evidence="1">
    <location>
        <begin position="411"/>
        <end position="431"/>
    </location>
</feature>
<organism evidence="3 4">
    <name type="scientific">Triparma verrucosa</name>
    <dbReference type="NCBI Taxonomy" id="1606542"/>
    <lineage>
        <taxon>Eukaryota</taxon>
        <taxon>Sar</taxon>
        <taxon>Stramenopiles</taxon>
        <taxon>Ochrophyta</taxon>
        <taxon>Bolidophyceae</taxon>
        <taxon>Parmales</taxon>
        <taxon>Triparmaceae</taxon>
        <taxon>Triparma</taxon>
    </lineage>
</organism>
<dbReference type="SMART" id="SM00233">
    <property type="entry name" value="PH"/>
    <property type="match status" value="1"/>
</dbReference>
<gene>
    <name evidence="3" type="ORF">TrVE_jg6464</name>
</gene>
<keyword evidence="4" id="KW-1185">Reference proteome</keyword>